<keyword evidence="2" id="KW-1185">Reference proteome</keyword>
<dbReference type="OrthoDB" id="10514034at2759"/>
<proteinExistence type="predicted"/>
<comment type="caution">
    <text evidence="1">The sequence shown here is derived from an EMBL/GenBank/DDBJ whole genome shotgun (WGS) entry which is preliminary data.</text>
</comment>
<reference evidence="1" key="1">
    <citation type="journal article" date="2020" name="Mol. Plant Microbe Interact.">
        <title>Genome Sequence of the Biocontrol Agent Coniothyrium minitans strain Conio (IMI 134523).</title>
        <authorList>
            <person name="Patel D."/>
            <person name="Shittu T.A."/>
            <person name="Baroncelli R."/>
            <person name="Muthumeenakshi S."/>
            <person name="Osborne T.H."/>
            <person name="Janganan T.K."/>
            <person name="Sreenivasaprasad S."/>
        </authorList>
    </citation>
    <scope>NUCLEOTIDE SEQUENCE</scope>
    <source>
        <strain evidence="1">Conio</strain>
    </source>
</reference>
<evidence type="ECO:0000313" key="2">
    <source>
        <dbReference type="Proteomes" id="UP000756921"/>
    </source>
</evidence>
<evidence type="ECO:0000313" key="1">
    <source>
        <dbReference type="EMBL" id="KAF9737270.1"/>
    </source>
</evidence>
<dbReference type="AlphaFoldDB" id="A0A9P6GMU0"/>
<sequence>MPTLLYLLAQPKSRNVHVEHALSSMRCGAQMIGQMSASRRTCIPCGVKTGFYYGGQKLRASFSVCEKCNAIKSPHSGMRHDPDTLEMLPKSLPRRYNVSADDDYGRSPKIGLEDYWWWTYSHMCAICVGEAGYTMEQVLNAEPRKDALQTRMKERYRLSMLASLAKQRERGRQIRASMGEPEHWSAQSIESMKLDNNPFPNFQPRPFIPNFEAQDYEAGWNQAILDHISGETSRVQIEARKNRRANAGNRRHLVAGPK</sequence>
<dbReference type="EMBL" id="WJXW01000004">
    <property type="protein sequence ID" value="KAF9737270.1"/>
    <property type="molecule type" value="Genomic_DNA"/>
</dbReference>
<dbReference type="Proteomes" id="UP000756921">
    <property type="component" value="Unassembled WGS sequence"/>
</dbReference>
<name>A0A9P6GMU0_9PLEO</name>
<protein>
    <submittedName>
        <fullName evidence="1">Uncharacterized protein</fullName>
    </submittedName>
</protein>
<organism evidence="1 2">
    <name type="scientific">Paraphaeosphaeria minitans</name>
    <dbReference type="NCBI Taxonomy" id="565426"/>
    <lineage>
        <taxon>Eukaryota</taxon>
        <taxon>Fungi</taxon>
        <taxon>Dikarya</taxon>
        <taxon>Ascomycota</taxon>
        <taxon>Pezizomycotina</taxon>
        <taxon>Dothideomycetes</taxon>
        <taxon>Pleosporomycetidae</taxon>
        <taxon>Pleosporales</taxon>
        <taxon>Massarineae</taxon>
        <taxon>Didymosphaeriaceae</taxon>
        <taxon>Paraphaeosphaeria</taxon>
    </lineage>
</organism>
<gene>
    <name evidence="1" type="ORF">PMIN01_05049</name>
</gene>
<accession>A0A9P6GMU0</accession>